<organism evidence="2 3">
    <name type="scientific">Chitinophaga ginsengisoli</name>
    <dbReference type="NCBI Taxonomy" id="363837"/>
    <lineage>
        <taxon>Bacteria</taxon>
        <taxon>Pseudomonadati</taxon>
        <taxon>Bacteroidota</taxon>
        <taxon>Chitinophagia</taxon>
        <taxon>Chitinophagales</taxon>
        <taxon>Chitinophagaceae</taxon>
        <taxon>Chitinophaga</taxon>
    </lineage>
</organism>
<feature type="signal peptide" evidence="1">
    <location>
        <begin position="1"/>
        <end position="21"/>
    </location>
</feature>
<keyword evidence="3" id="KW-1185">Reference proteome</keyword>
<dbReference type="Proteomes" id="UP000240978">
    <property type="component" value="Unassembled WGS sequence"/>
</dbReference>
<comment type="caution">
    <text evidence="2">The sequence shown here is derived from an EMBL/GenBank/DDBJ whole genome shotgun (WGS) entry which is preliminary data.</text>
</comment>
<evidence type="ECO:0000256" key="1">
    <source>
        <dbReference type="SAM" id="SignalP"/>
    </source>
</evidence>
<dbReference type="EMBL" id="PYGK01000018">
    <property type="protein sequence ID" value="PSL23375.1"/>
    <property type="molecule type" value="Genomic_DNA"/>
</dbReference>
<name>A0A2P8FNY5_9BACT</name>
<feature type="chain" id="PRO_5015158150" description="Outer membrane protein with glycine zipper" evidence="1">
    <location>
        <begin position="22"/>
        <end position="164"/>
    </location>
</feature>
<protein>
    <recommendedName>
        <fullName evidence="4">Outer membrane protein with glycine zipper</fullName>
    </recommendedName>
</protein>
<keyword evidence="1" id="KW-0732">Signal</keyword>
<evidence type="ECO:0000313" key="3">
    <source>
        <dbReference type="Proteomes" id="UP000240978"/>
    </source>
</evidence>
<gene>
    <name evidence="2" type="ORF">CLV42_11892</name>
</gene>
<accession>A0A2P8FNY5</accession>
<evidence type="ECO:0000313" key="2">
    <source>
        <dbReference type="EMBL" id="PSL23375.1"/>
    </source>
</evidence>
<reference evidence="2 3" key="1">
    <citation type="submission" date="2018-03" db="EMBL/GenBank/DDBJ databases">
        <title>Genomic Encyclopedia of Archaeal and Bacterial Type Strains, Phase II (KMG-II): from individual species to whole genera.</title>
        <authorList>
            <person name="Goeker M."/>
        </authorList>
    </citation>
    <scope>NUCLEOTIDE SEQUENCE [LARGE SCALE GENOMIC DNA]</scope>
    <source>
        <strain evidence="2 3">DSM 18107</strain>
    </source>
</reference>
<dbReference type="RefSeq" id="WP_146154518.1">
    <property type="nucleotide sequence ID" value="NZ_PYGK01000018.1"/>
</dbReference>
<evidence type="ECO:0008006" key="4">
    <source>
        <dbReference type="Google" id="ProtNLM"/>
    </source>
</evidence>
<proteinExistence type="predicted"/>
<dbReference type="OrthoDB" id="1179353at2"/>
<sequence length="164" mass="17501">MKKNYCLLLALLFCGISPLEAQKRFIRLYDLQGQKIAKGDFTATTDTSIILQSHKTQLEIPVREIGTIKTKRTFGHAIAIGATIGVVSGALLGLATGQANEDVYGSLGYESSPGNDVAAGALVGIVVGAAVGTIISVAQNRSTITINGNTTDWQMKRKILDQWH</sequence>
<dbReference type="AlphaFoldDB" id="A0A2P8FNY5"/>